<evidence type="ECO:0000256" key="6">
    <source>
        <dbReference type="ARBA" id="ARBA00023288"/>
    </source>
</evidence>
<comment type="subcellular location">
    <subcellularLocation>
        <location evidence="1">Cell outer membrane</location>
        <topology evidence="1">Lipid-anchor</topology>
    </subcellularLocation>
</comment>
<dbReference type="InterPro" id="IPR032831">
    <property type="entry name" value="LptM_cons"/>
</dbReference>
<evidence type="ECO:0000313" key="9">
    <source>
        <dbReference type="Proteomes" id="UP001235269"/>
    </source>
</evidence>
<dbReference type="EMBL" id="JAUSWH010000009">
    <property type="protein sequence ID" value="MDQ0456537.1"/>
    <property type="molecule type" value="Genomic_DNA"/>
</dbReference>
<protein>
    <submittedName>
        <fullName evidence="8">Small lipoprotein YifL</fullName>
    </submittedName>
</protein>
<evidence type="ECO:0000256" key="1">
    <source>
        <dbReference type="ARBA" id="ARBA00004459"/>
    </source>
</evidence>
<reference evidence="8 9" key="1">
    <citation type="submission" date="2023-07" db="EMBL/GenBank/DDBJ databases">
        <title>Genomic Encyclopedia of Type Strains, Phase IV (KMG-IV): sequencing the most valuable type-strain genomes for metagenomic binning, comparative biology and taxonomic classification.</title>
        <authorList>
            <person name="Goeker M."/>
        </authorList>
    </citation>
    <scope>NUCLEOTIDE SEQUENCE [LARGE SCALE GENOMIC DNA]</scope>
    <source>
        <strain evidence="8 9">DSM 100301</strain>
    </source>
</reference>
<proteinExistence type="predicted"/>
<keyword evidence="5" id="KW-0998">Cell outer membrane</keyword>
<keyword evidence="6 8" id="KW-0449">Lipoprotein</keyword>
<dbReference type="Proteomes" id="UP001235269">
    <property type="component" value="Unassembled WGS sequence"/>
</dbReference>
<organism evidence="8 9">
    <name type="scientific">Rhizobium paknamense</name>
    <dbReference type="NCBI Taxonomy" id="1206817"/>
    <lineage>
        <taxon>Bacteria</taxon>
        <taxon>Pseudomonadati</taxon>
        <taxon>Pseudomonadota</taxon>
        <taxon>Alphaproteobacteria</taxon>
        <taxon>Hyphomicrobiales</taxon>
        <taxon>Rhizobiaceae</taxon>
        <taxon>Rhizobium/Agrobacterium group</taxon>
        <taxon>Rhizobium</taxon>
    </lineage>
</organism>
<dbReference type="NCBIfam" id="NF047847">
    <property type="entry name" value="SS_mature_LptM"/>
    <property type="match status" value="1"/>
</dbReference>
<sequence length="91" mass="9476">MTDQKNRGAQGPGFSVDAVLDIDAGQDAMGASFLRVMISAALIGTVSLTVTGCGRKGDLDKPSTPVAQQNKADAPAQTKAPDRKFFLDPLL</sequence>
<feature type="region of interest" description="Disordered" evidence="7">
    <location>
        <begin position="54"/>
        <end position="79"/>
    </location>
</feature>
<keyword evidence="4" id="KW-0564">Palmitate</keyword>
<evidence type="ECO:0000313" key="8">
    <source>
        <dbReference type="EMBL" id="MDQ0456537.1"/>
    </source>
</evidence>
<comment type="caution">
    <text evidence="8">The sequence shown here is derived from an EMBL/GenBank/DDBJ whole genome shotgun (WGS) entry which is preliminary data.</text>
</comment>
<evidence type="ECO:0000256" key="7">
    <source>
        <dbReference type="SAM" id="MobiDB-lite"/>
    </source>
</evidence>
<evidence type="ECO:0000256" key="2">
    <source>
        <dbReference type="ARBA" id="ARBA00022729"/>
    </source>
</evidence>
<evidence type="ECO:0000256" key="5">
    <source>
        <dbReference type="ARBA" id="ARBA00023237"/>
    </source>
</evidence>
<name>A0ABU0IE76_9HYPH</name>
<dbReference type="RefSeq" id="WP_307158732.1">
    <property type="nucleotide sequence ID" value="NZ_JAUSWH010000009.1"/>
</dbReference>
<accession>A0ABU0IE76</accession>
<evidence type="ECO:0000256" key="3">
    <source>
        <dbReference type="ARBA" id="ARBA00023136"/>
    </source>
</evidence>
<gene>
    <name evidence="8" type="ORF">QO005_002879</name>
</gene>
<evidence type="ECO:0000256" key="4">
    <source>
        <dbReference type="ARBA" id="ARBA00023139"/>
    </source>
</evidence>
<keyword evidence="2" id="KW-0732">Signal</keyword>
<keyword evidence="3" id="KW-0472">Membrane</keyword>
<keyword evidence="9" id="KW-1185">Reference proteome</keyword>